<keyword evidence="3" id="KW-0808">Transferase</keyword>
<dbReference type="InterPro" id="IPR012327">
    <property type="entry name" value="MeTrfase_D12"/>
</dbReference>
<dbReference type="EC" id="2.1.1.72" evidence="1"/>
<comment type="catalytic activity">
    <reaction evidence="5">
        <text>a 2'-deoxyadenosine in DNA + S-adenosyl-L-methionine = an N(6)-methyl-2'-deoxyadenosine in DNA + S-adenosyl-L-homocysteine + H(+)</text>
        <dbReference type="Rhea" id="RHEA:15197"/>
        <dbReference type="Rhea" id="RHEA-COMP:12418"/>
        <dbReference type="Rhea" id="RHEA-COMP:12419"/>
        <dbReference type="ChEBI" id="CHEBI:15378"/>
        <dbReference type="ChEBI" id="CHEBI:57856"/>
        <dbReference type="ChEBI" id="CHEBI:59789"/>
        <dbReference type="ChEBI" id="CHEBI:90615"/>
        <dbReference type="ChEBI" id="CHEBI:90616"/>
        <dbReference type="EC" id="2.1.1.72"/>
    </reaction>
</comment>
<name>A0ABW3TRT3_9MICO</name>
<dbReference type="Proteomes" id="UP001597181">
    <property type="component" value="Unassembled WGS sequence"/>
</dbReference>
<dbReference type="InterPro" id="IPR002052">
    <property type="entry name" value="DNA_methylase_N6_adenine_CS"/>
</dbReference>
<dbReference type="EMBL" id="JBHTLY010000009">
    <property type="protein sequence ID" value="MFD1203203.1"/>
    <property type="molecule type" value="Genomic_DNA"/>
</dbReference>
<sequence>MNKAENGFRPVHYLGNKSRFLEPIVDSVVGLAPEKSTVVDLFAGSGVVTRGLAAHRRVISADIQRYSSILTEALCNPTVYSVSSQKQLLSAAHDWMERLPASALELIRFEDEVSHKSKQHPERFVRMMEEATLSSAVASDAGFASLKEEAERALRPFGAVIGRHYGGAYFSYRQALEIDALLHTIEHSAGNPANSTLVAAILGTASDLASTVGNHFAQPNRLRARDGSIKIKSMESVLRHRETSALPTFKSWLQRYSTLPPTKNSCEARTSDFRLVLDSLADSVGVVYADPPYTRDHYSRFYHVLETIALADEPGVTRAPGSSLPSRGLYRIERHQSPFSIRSKAELAFKTMFAKLDESTIPLVLSYSPQGGGTLSRPETRLLTIDRLVEMASDHFRRVETVQIPDSTHSRLNRVEYHGSSPKDAEVLIIASH</sequence>
<dbReference type="PROSITE" id="PS00092">
    <property type="entry name" value="N6_MTASE"/>
    <property type="match status" value="1"/>
</dbReference>
<evidence type="ECO:0000256" key="1">
    <source>
        <dbReference type="ARBA" id="ARBA00011900"/>
    </source>
</evidence>
<accession>A0ABW3TRT3</accession>
<evidence type="ECO:0000256" key="5">
    <source>
        <dbReference type="ARBA" id="ARBA00047942"/>
    </source>
</evidence>
<dbReference type="InterPro" id="IPR029063">
    <property type="entry name" value="SAM-dependent_MTases_sf"/>
</dbReference>
<organism evidence="6 7">
    <name type="scientific">Leucobacter albus</name>
    <dbReference type="NCBI Taxonomy" id="272210"/>
    <lineage>
        <taxon>Bacteria</taxon>
        <taxon>Bacillati</taxon>
        <taxon>Actinomycetota</taxon>
        <taxon>Actinomycetes</taxon>
        <taxon>Micrococcales</taxon>
        <taxon>Microbacteriaceae</taxon>
        <taxon>Leucobacter</taxon>
    </lineage>
</organism>
<dbReference type="GO" id="GO:0008168">
    <property type="term" value="F:methyltransferase activity"/>
    <property type="evidence" value="ECO:0007669"/>
    <property type="project" value="UniProtKB-KW"/>
</dbReference>
<gene>
    <name evidence="6" type="ORF">ACFQ3U_15000</name>
</gene>
<protein>
    <recommendedName>
        <fullName evidence="1">site-specific DNA-methyltransferase (adenine-specific)</fullName>
        <ecNumber evidence="1">2.1.1.72</ecNumber>
    </recommendedName>
</protein>
<dbReference type="RefSeq" id="WP_343961558.1">
    <property type="nucleotide sequence ID" value="NZ_BAAAKZ010000012.1"/>
</dbReference>
<dbReference type="SUPFAM" id="SSF53335">
    <property type="entry name" value="S-adenosyl-L-methionine-dependent methyltransferases"/>
    <property type="match status" value="1"/>
</dbReference>
<evidence type="ECO:0000256" key="4">
    <source>
        <dbReference type="ARBA" id="ARBA00022691"/>
    </source>
</evidence>
<proteinExistence type="predicted"/>
<dbReference type="Gene3D" id="3.40.50.150">
    <property type="entry name" value="Vaccinia Virus protein VP39"/>
    <property type="match status" value="1"/>
</dbReference>
<evidence type="ECO:0000256" key="3">
    <source>
        <dbReference type="ARBA" id="ARBA00022679"/>
    </source>
</evidence>
<comment type="caution">
    <text evidence="6">The sequence shown here is derived from an EMBL/GenBank/DDBJ whole genome shotgun (WGS) entry which is preliminary data.</text>
</comment>
<dbReference type="GO" id="GO:0032259">
    <property type="term" value="P:methylation"/>
    <property type="evidence" value="ECO:0007669"/>
    <property type="project" value="UniProtKB-KW"/>
</dbReference>
<evidence type="ECO:0000313" key="7">
    <source>
        <dbReference type="Proteomes" id="UP001597181"/>
    </source>
</evidence>
<reference evidence="7" key="1">
    <citation type="journal article" date="2019" name="Int. J. Syst. Evol. Microbiol.">
        <title>The Global Catalogue of Microorganisms (GCM) 10K type strain sequencing project: providing services to taxonomists for standard genome sequencing and annotation.</title>
        <authorList>
            <consortium name="The Broad Institute Genomics Platform"/>
            <consortium name="The Broad Institute Genome Sequencing Center for Infectious Disease"/>
            <person name="Wu L."/>
            <person name="Ma J."/>
        </authorList>
    </citation>
    <scope>NUCLEOTIDE SEQUENCE [LARGE SCALE GENOMIC DNA]</scope>
    <source>
        <strain evidence="7">CCUG 50213</strain>
    </source>
</reference>
<keyword evidence="4" id="KW-0949">S-adenosyl-L-methionine</keyword>
<evidence type="ECO:0000256" key="2">
    <source>
        <dbReference type="ARBA" id="ARBA00022603"/>
    </source>
</evidence>
<keyword evidence="7" id="KW-1185">Reference proteome</keyword>
<dbReference type="Pfam" id="PF02086">
    <property type="entry name" value="MethyltransfD12"/>
    <property type="match status" value="2"/>
</dbReference>
<evidence type="ECO:0000313" key="6">
    <source>
        <dbReference type="EMBL" id="MFD1203203.1"/>
    </source>
</evidence>
<keyword evidence="2 6" id="KW-0489">Methyltransferase</keyword>